<evidence type="ECO:0000256" key="1">
    <source>
        <dbReference type="SAM" id="Phobius"/>
    </source>
</evidence>
<sequence>MRELQLDFQPQAIASRLGWSLLALGGALAAAMLVTHLLVSKAGDVESAKLSYMQQQLNGGKPAKASVASKGRQGSDVSIAEMRRISAEMNLPWNALFNSLESMPRDDIALLSIAPDARKQQLRLTAEARNLEAMLAFHRSLENTQQLRDVSLLSHETLTQMPERPVRFSLSATWLVE</sequence>
<keyword evidence="1" id="KW-0812">Transmembrane</keyword>
<organism evidence="2">
    <name type="scientific">Pseudomonas marincola</name>
    <dbReference type="NCBI Taxonomy" id="437900"/>
    <lineage>
        <taxon>Bacteria</taxon>
        <taxon>Pseudomonadati</taxon>
        <taxon>Pseudomonadota</taxon>
        <taxon>Gammaproteobacteria</taxon>
        <taxon>Pseudomonadales</taxon>
        <taxon>Pseudomonadaceae</taxon>
        <taxon>Pseudomonas</taxon>
    </lineage>
</organism>
<reference evidence="2" key="1">
    <citation type="submission" date="2019-02" db="EMBL/GenBank/DDBJ databases">
        <authorList>
            <consortium name="Genoscope - CEA"/>
            <person name="William W."/>
        </authorList>
    </citation>
    <scope>NUCLEOTIDE SEQUENCE [LARGE SCALE GENOMIC DNA]</scope>
    <source>
        <strain evidence="2">YSy11</strain>
    </source>
</reference>
<dbReference type="RefSeq" id="WP_150548697.1">
    <property type="nucleotide sequence ID" value="NZ_LR215729.2"/>
</dbReference>
<proteinExistence type="predicted"/>
<keyword evidence="1" id="KW-1133">Transmembrane helix</keyword>
<feature type="transmembrane region" description="Helical" evidence="1">
    <location>
        <begin position="20"/>
        <end position="39"/>
    </location>
</feature>
<evidence type="ECO:0000313" key="2">
    <source>
        <dbReference type="EMBL" id="VEV98073.1"/>
    </source>
</evidence>
<dbReference type="AlphaFoldDB" id="A0A653E6B6"/>
<gene>
    <name evidence="2" type="ORF">PMYSY11_3029</name>
</gene>
<dbReference type="EMBL" id="LR215729">
    <property type="protein sequence ID" value="VEV98073.1"/>
    <property type="molecule type" value="Genomic_DNA"/>
</dbReference>
<accession>A0A653E6B6</accession>
<name>A0A653E6B6_9PSED</name>
<dbReference type="Pfam" id="PF05137">
    <property type="entry name" value="PilN"/>
    <property type="match status" value="1"/>
</dbReference>
<dbReference type="InterPro" id="IPR007813">
    <property type="entry name" value="PilN"/>
</dbReference>
<evidence type="ECO:0008006" key="3">
    <source>
        <dbReference type="Google" id="ProtNLM"/>
    </source>
</evidence>
<keyword evidence="1" id="KW-0472">Membrane</keyword>
<protein>
    <recommendedName>
        <fullName evidence="3">Pilus assembly protein</fullName>
    </recommendedName>
</protein>